<accession>A0A4Y7T4B2</accession>
<name>A0A4Y7T4B2_COPMI</name>
<dbReference type="AlphaFoldDB" id="A0A4Y7T4B2"/>
<proteinExistence type="predicted"/>
<dbReference type="Proteomes" id="UP000298030">
    <property type="component" value="Unassembled WGS sequence"/>
</dbReference>
<evidence type="ECO:0008006" key="3">
    <source>
        <dbReference type="Google" id="ProtNLM"/>
    </source>
</evidence>
<organism evidence="1 2">
    <name type="scientific">Coprinellus micaceus</name>
    <name type="common">Glistening ink-cap mushroom</name>
    <name type="synonym">Coprinus micaceus</name>
    <dbReference type="NCBI Taxonomy" id="71717"/>
    <lineage>
        <taxon>Eukaryota</taxon>
        <taxon>Fungi</taxon>
        <taxon>Dikarya</taxon>
        <taxon>Basidiomycota</taxon>
        <taxon>Agaricomycotina</taxon>
        <taxon>Agaricomycetes</taxon>
        <taxon>Agaricomycetidae</taxon>
        <taxon>Agaricales</taxon>
        <taxon>Agaricineae</taxon>
        <taxon>Psathyrellaceae</taxon>
        <taxon>Coprinellus</taxon>
    </lineage>
</organism>
<comment type="caution">
    <text evidence="1">The sequence shown here is derived from an EMBL/GenBank/DDBJ whole genome shotgun (WGS) entry which is preliminary data.</text>
</comment>
<gene>
    <name evidence="1" type="ORF">FA13DRAFT_1711754</name>
</gene>
<reference evidence="1 2" key="1">
    <citation type="journal article" date="2019" name="Nat. Ecol. Evol.">
        <title>Megaphylogeny resolves global patterns of mushroom evolution.</title>
        <authorList>
            <person name="Varga T."/>
            <person name="Krizsan K."/>
            <person name="Foldi C."/>
            <person name="Dima B."/>
            <person name="Sanchez-Garcia M."/>
            <person name="Sanchez-Ramirez S."/>
            <person name="Szollosi G.J."/>
            <person name="Szarkandi J.G."/>
            <person name="Papp V."/>
            <person name="Albert L."/>
            <person name="Andreopoulos W."/>
            <person name="Angelini C."/>
            <person name="Antonin V."/>
            <person name="Barry K.W."/>
            <person name="Bougher N.L."/>
            <person name="Buchanan P."/>
            <person name="Buyck B."/>
            <person name="Bense V."/>
            <person name="Catcheside P."/>
            <person name="Chovatia M."/>
            <person name="Cooper J."/>
            <person name="Damon W."/>
            <person name="Desjardin D."/>
            <person name="Finy P."/>
            <person name="Geml J."/>
            <person name="Haridas S."/>
            <person name="Hughes K."/>
            <person name="Justo A."/>
            <person name="Karasinski D."/>
            <person name="Kautmanova I."/>
            <person name="Kiss B."/>
            <person name="Kocsube S."/>
            <person name="Kotiranta H."/>
            <person name="LaButti K.M."/>
            <person name="Lechner B.E."/>
            <person name="Liimatainen K."/>
            <person name="Lipzen A."/>
            <person name="Lukacs Z."/>
            <person name="Mihaltcheva S."/>
            <person name="Morgado L.N."/>
            <person name="Niskanen T."/>
            <person name="Noordeloos M.E."/>
            <person name="Ohm R.A."/>
            <person name="Ortiz-Santana B."/>
            <person name="Ovrebo C."/>
            <person name="Racz N."/>
            <person name="Riley R."/>
            <person name="Savchenko A."/>
            <person name="Shiryaev A."/>
            <person name="Soop K."/>
            <person name="Spirin V."/>
            <person name="Szebenyi C."/>
            <person name="Tomsovsky M."/>
            <person name="Tulloss R.E."/>
            <person name="Uehling J."/>
            <person name="Grigoriev I.V."/>
            <person name="Vagvolgyi C."/>
            <person name="Papp T."/>
            <person name="Martin F.M."/>
            <person name="Miettinen O."/>
            <person name="Hibbett D.S."/>
            <person name="Nagy L.G."/>
        </authorList>
    </citation>
    <scope>NUCLEOTIDE SEQUENCE [LARGE SCALE GENOMIC DNA]</scope>
    <source>
        <strain evidence="1 2">FP101781</strain>
    </source>
</reference>
<evidence type="ECO:0000313" key="2">
    <source>
        <dbReference type="Proteomes" id="UP000298030"/>
    </source>
</evidence>
<evidence type="ECO:0000313" key="1">
    <source>
        <dbReference type="EMBL" id="TEB28442.1"/>
    </source>
</evidence>
<keyword evidence="2" id="KW-1185">Reference proteome</keyword>
<dbReference type="OrthoDB" id="2995180at2759"/>
<dbReference type="EMBL" id="QPFP01000032">
    <property type="protein sequence ID" value="TEB28442.1"/>
    <property type="molecule type" value="Genomic_DNA"/>
</dbReference>
<sequence>MGSVLKSCYTLPHLHTLQIKGFPNRYSTPAVLTWLSTPCLRDLDISFDCPPRDPSDDEDGPDDPEFAEDMGWFMHSNSGRTDTLRRLRIHGIILPWMTLQLVLETVPSVTRLTLDAVSFEFDPEELCLVWPDSLLPSLHSLEILRADDTFDCQPIFSFVQARCEKKFHSGRSDGVRHLKISKFCSKPTVGQGAKESAAAKALRQQGVDVEIVLEDSARSKTKE</sequence>
<protein>
    <recommendedName>
        <fullName evidence="3">F-box domain-containing protein</fullName>
    </recommendedName>
</protein>